<name>A0A6S6P129_9MYCO</name>
<evidence type="ECO:0000256" key="2">
    <source>
        <dbReference type="SAM" id="Phobius"/>
    </source>
</evidence>
<feature type="domain" description="DUF7159" evidence="4">
    <location>
        <begin position="2"/>
        <end position="214"/>
    </location>
</feature>
<reference evidence="5 6" key="1">
    <citation type="submission" date="2020-07" db="EMBL/GenBank/DDBJ databases">
        <title>Complete genome sequence of Mycolicibacterium litorale like strain isolated from cardiac implantable electronic device infection.</title>
        <authorList>
            <person name="Fukano H."/>
            <person name="Miyama H."/>
            <person name="Hoshino Y."/>
        </authorList>
    </citation>
    <scope>NUCLEOTIDE SEQUENCE [LARGE SCALE GENOMIC DNA]</scope>
    <source>
        <strain evidence="5 6">NIIDNTM18</strain>
    </source>
</reference>
<keyword evidence="2" id="KW-1133">Transmembrane helix</keyword>
<dbReference type="Pfam" id="PF23715">
    <property type="entry name" value="DUF7157"/>
    <property type="match status" value="1"/>
</dbReference>
<dbReference type="InterPro" id="IPR055581">
    <property type="entry name" value="DUF7157"/>
</dbReference>
<keyword evidence="2" id="KW-0812">Transmembrane</keyword>
<evidence type="ECO:0000259" key="3">
    <source>
        <dbReference type="Pfam" id="PF23715"/>
    </source>
</evidence>
<evidence type="ECO:0000313" key="5">
    <source>
        <dbReference type="EMBL" id="BCI51211.1"/>
    </source>
</evidence>
<proteinExistence type="predicted"/>
<dbReference type="Pfam" id="PF23717">
    <property type="entry name" value="DUF7159"/>
    <property type="match status" value="1"/>
</dbReference>
<keyword evidence="2" id="KW-0472">Membrane</keyword>
<protein>
    <submittedName>
        <fullName evidence="5">Uncharacterized protein</fullName>
    </submittedName>
</protein>
<dbReference type="RefSeq" id="WP_185294201.1">
    <property type="nucleotide sequence ID" value="NZ_AP023287.1"/>
</dbReference>
<evidence type="ECO:0000313" key="6">
    <source>
        <dbReference type="Proteomes" id="UP000515734"/>
    </source>
</evidence>
<organism evidence="5 6">
    <name type="scientific">Mycolicibacterium litorale</name>
    <dbReference type="NCBI Taxonomy" id="758802"/>
    <lineage>
        <taxon>Bacteria</taxon>
        <taxon>Bacillati</taxon>
        <taxon>Actinomycetota</taxon>
        <taxon>Actinomycetes</taxon>
        <taxon>Mycobacteriales</taxon>
        <taxon>Mycobacteriaceae</taxon>
        <taxon>Mycolicibacterium</taxon>
    </lineage>
</organism>
<feature type="domain" description="DUF7157" evidence="3">
    <location>
        <begin position="338"/>
        <end position="430"/>
    </location>
</feature>
<feature type="compositionally biased region" description="Low complexity" evidence="1">
    <location>
        <begin position="288"/>
        <end position="301"/>
    </location>
</feature>
<dbReference type="AlphaFoldDB" id="A0A6S6P129"/>
<dbReference type="Proteomes" id="UP000515734">
    <property type="component" value="Chromosome"/>
</dbReference>
<evidence type="ECO:0000256" key="1">
    <source>
        <dbReference type="SAM" id="MobiDB-lite"/>
    </source>
</evidence>
<feature type="region of interest" description="Disordered" evidence="1">
    <location>
        <begin position="277"/>
        <end position="322"/>
    </location>
</feature>
<feature type="compositionally biased region" description="Pro residues" evidence="1">
    <location>
        <begin position="306"/>
        <end position="322"/>
    </location>
</feature>
<accession>A0A6S6P129</accession>
<feature type="transmembrane region" description="Helical" evidence="2">
    <location>
        <begin position="243"/>
        <end position="265"/>
    </location>
</feature>
<dbReference type="InterPro" id="IPR055583">
    <property type="entry name" value="DUF7159"/>
</dbReference>
<evidence type="ECO:0000259" key="4">
    <source>
        <dbReference type="Pfam" id="PF23717"/>
    </source>
</evidence>
<gene>
    <name evidence="5" type="ORF">NIIDNTM18_04890</name>
</gene>
<dbReference type="EMBL" id="AP023287">
    <property type="protein sequence ID" value="BCI51211.1"/>
    <property type="molecule type" value="Genomic_DNA"/>
</dbReference>
<sequence>MDLVLGVSMTSAALRFVLVEGVTGDGATVDSGTLAMPVSGAGADALISAVLGEGPYAAVPGTRPRAIGVTWTDAVAQEAATLVAALTAKGARTVIALSPAEAAAALAAGLGDLAAQDDLAVCLAEPDAALLAVVTADTVHVDHIAHDDVDSLVRRVSETVGSADSHAQALYVLGSADHVDAVVAALDGRVAPPVLTAAEADLALARGAALAAAQGSVGVDAPVVLARPAAEESTPRLTWRIPALTSLLVAAVVTFVVSLSVALGLQLTPQMRSDDAATRQVASASDQPKAVSAPAAEALPKAEPKPAAPPPPPPEAPPAPAPEVAPVVEVPEAPAPEPEAAPVIEPVYDAPEVAPPPAPAYIPPPAPPVYVPPAPAYVAPQPAYVPPAPVAPAYTPPQPGYVPPVAPQPRLRDRIIERLPIINRFHEPQYQVP</sequence>